<protein>
    <submittedName>
        <fullName evidence="2">NAD-dependent epimerase/dehydratase family protein</fullName>
    </submittedName>
</protein>
<dbReference type="Proteomes" id="UP001163184">
    <property type="component" value="Chromosome"/>
</dbReference>
<accession>A0ABY9Z9U9</accession>
<feature type="domain" description="NAD-dependent epimerase/dehydratase" evidence="1">
    <location>
        <begin position="4"/>
        <end position="223"/>
    </location>
</feature>
<evidence type="ECO:0000259" key="1">
    <source>
        <dbReference type="Pfam" id="PF01370"/>
    </source>
</evidence>
<dbReference type="InterPro" id="IPR036291">
    <property type="entry name" value="NAD(P)-bd_dom_sf"/>
</dbReference>
<dbReference type="PANTHER" id="PTHR43245">
    <property type="entry name" value="BIFUNCTIONAL POLYMYXIN RESISTANCE PROTEIN ARNA"/>
    <property type="match status" value="1"/>
</dbReference>
<evidence type="ECO:0000313" key="2">
    <source>
        <dbReference type="EMBL" id="WNK24225.1"/>
    </source>
</evidence>
<evidence type="ECO:0000313" key="3">
    <source>
        <dbReference type="Proteomes" id="UP001163184"/>
    </source>
</evidence>
<dbReference type="EMBL" id="CP135052">
    <property type="protein sequence ID" value="WNK24225.1"/>
    <property type="molecule type" value="Genomic_DNA"/>
</dbReference>
<proteinExistence type="predicted"/>
<dbReference type="GeneID" id="92276863"/>
<sequence length="309" mass="34160">MKTLISGSTGFIGKAVLQELKNNYRVIIRKHSPELNDHFTIQSFNQNTDWTGAFDDIDSIIHLAAIAHRMKVKTPSADEQKELWSVNVEGTLHFANEAAKAGVKRFVFISSIGVNGNLTHEKPFSPQDPAAPHNEYARSKLVAEQGLIDICAKTGMELVIIRPVLVYGENAPGNFGLLLKLIKKVPMLPFGLTNNSRSYISIKNLAHFIAECTRHPNAAGKIFLVSDGKNLSTKELTTIIGTSLGKNIIQLPVPTLLMKILLSAVGKQGLFTQLYQNLEVDSSNMFDELGWKPPYTIEQTMSYLGNDKK</sequence>
<dbReference type="InterPro" id="IPR001509">
    <property type="entry name" value="Epimerase_deHydtase"/>
</dbReference>
<gene>
    <name evidence="2" type="ORF">PZ638_20350</name>
</gene>
<dbReference type="Pfam" id="PF01370">
    <property type="entry name" value="Epimerase"/>
    <property type="match status" value="1"/>
</dbReference>
<keyword evidence="3" id="KW-1185">Reference proteome</keyword>
<dbReference type="RefSeq" id="WP_272674419.1">
    <property type="nucleotide sequence ID" value="NZ_CP135052.1"/>
</dbReference>
<reference evidence="2" key="1">
    <citation type="journal article" date="2023" name="Microbiol. Spectr.">
        <title>Whole-genome sequencing provides insights into a novel species: Providencia hangzhouensis associated with urinary tract infections.</title>
        <authorList>
            <person name="Dong X."/>
            <person name="Yu Y."/>
            <person name="Liu J."/>
            <person name="Cao D."/>
            <person name="Xiang Y."/>
            <person name="Bi K."/>
            <person name="Yuan X."/>
            <person name="Li S."/>
            <person name="Wu T."/>
            <person name="Zhang Y."/>
        </authorList>
    </citation>
    <scope>NUCLEOTIDE SEQUENCE</scope>
    <source>
        <strain evidence="2">PR-310</strain>
    </source>
</reference>
<name>A0ABY9Z9U9_9GAMM</name>
<organism evidence="2 3">
    <name type="scientific">Providencia hangzhouensis</name>
    <dbReference type="NCBI Taxonomy" id="3031799"/>
    <lineage>
        <taxon>Bacteria</taxon>
        <taxon>Pseudomonadati</taxon>
        <taxon>Pseudomonadota</taxon>
        <taxon>Gammaproteobacteria</taxon>
        <taxon>Enterobacterales</taxon>
        <taxon>Morganellaceae</taxon>
        <taxon>Providencia</taxon>
    </lineage>
</organism>
<dbReference type="PANTHER" id="PTHR43245:SF58">
    <property type="entry name" value="BLL5923 PROTEIN"/>
    <property type="match status" value="1"/>
</dbReference>
<dbReference type="Gene3D" id="3.40.50.720">
    <property type="entry name" value="NAD(P)-binding Rossmann-like Domain"/>
    <property type="match status" value="1"/>
</dbReference>
<dbReference type="InterPro" id="IPR050177">
    <property type="entry name" value="Lipid_A_modif_metabolic_enz"/>
</dbReference>
<dbReference type="SUPFAM" id="SSF51735">
    <property type="entry name" value="NAD(P)-binding Rossmann-fold domains"/>
    <property type="match status" value="1"/>
</dbReference>